<protein>
    <submittedName>
        <fullName evidence="2">Uncharacterized protein</fullName>
    </submittedName>
</protein>
<dbReference type="AlphaFoldDB" id="A0A543NFK5"/>
<keyword evidence="3" id="KW-1185">Reference proteome</keyword>
<proteinExistence type="predicted"/>
<organism evidence="2 3">
    <name type="scientific">Haloactinospora alba</name>
    <dbReference type="NCBI Taxonomy" id="405555"/>
    <lineage>
        <taxon>Bacteria</taxon>
        <taxon>Bacillati</taxon>
        <taxon>Actinomycetota</taxon>
        <taxon>Actinomycetes</taxon>
        <taxon>Streptosporangiales</taxon>
        <taxon>Nocardiopsidaceae</taxon>
        <taxon>Haloactinospora</taxon>
    </lineage>
</organism>
<evidence type="ECO:0000313" key="3">
    <source>
        <dbReference type="Proteomes" id="UP000317422"/>
    </source>
</evidence>
<feature type="region of interest" description="Disordered" evidence="1">
    <location>
        <begin position="91"/>
        <end position="116"/>
    </location>
</feature>
<reference evidence="2 3" key="1">
    <citation type="submission" date="2019-06" db="EMBL/GenBank/DDBJ databases">
        <title>Sequencing the genomes of 1000 actinobacteria strains.</title>
        <authorList>
            <person name="Klenk H.-P."/>
        </authorList>
    </citation>
    <scope>NUCLEOTIDE SEQUENCE [LARGE SCALE GENOMIC DNA]</scope>
    <source>
        <strain evidence="2 3">DSM 45015</strain>
    </source>
</reference>
<evidence type="ECO:0000313" key="2">
    <source>
        <dbReference type="EMBL" id="TQN30619.1"/>
    </source>
</evidence>
<sequence>MLVSEHSEDVEADLARYYPRDADQLNAFFRGEMSIRRLHVLVSRLPRDSATHAVRVGGRGHADWDDHTELMAGVIEELRRFQLLFRQANTDPKKSHTLPRDIDYVPRPWNDETTPE</sequence>
<accession>A0A543NFK5</accession>
<dbReference type="EMBL" id="VFQC01000001">
    <property type="protein sequence ID" value="TQN30619.1"/>
    <property type="molecule type" value="Genomic_DNA"/>
</dbReference>
<name>A0A543NFK5_9ACTN</name>
<dbReference type="Proteomes" id="UP000317422">
    <property type="component" value="Unassembled WGS sequence"/>
</dbReference>
<comment type="caution">
    <text evidence="2">The sequence shown here is derived from an EMBL/GenBank/DDBJ whole genome shotgun (WGS) entry which is preliminary data.</text>
</comment>
<feature type="compositionally biased region" description="Basic and acidic residues" evidence="1">
    <location>
        <begin position="91"/>
        <end position="104"/>
    </location>
</feature>
<evidence type="ECO:0000256" key="1">
    <source>
        <dbReference type="SAM" id="MobiDB-lite"/>
    </source>
</evidence>
<gene>
    <name evidence="2" type="ORF">FHX37_0501</name>
</gene>